<feature type="transmembrane region" description="Helical" evidence="1">
    <location>
        <begin position="1270"/>
        <end position="1291"/>
    </location>
</feature>
<keyword evidence="4" id="KW-1185">Reference proteome</keyword>
<evidence type="ECO:0000313" key="3">
    <source>
        <dbReference type="EMBL" id="MFC3835222.1"/>
    </source>
</evidence>
<protein>
    <submittedName>
        <fullName evidence="3">VWA domain-containing protein</fullName>
    </submittedName>
</protein>
<sequence length="1302" mass="133136">MTLAQPGWLLLALLLGVLVYFHRQRRAARAAEVGNLHLWRRLALESSSRARPRVRVTAALLLQGAALLLVALALARPGSPTPARSGEVVVVIDAGRAMQATDVGPDRFRAATRAAARDLGGQSTVLLVADVPRPLAVQRADVAGIRAALDAAQASDGQPDWTAAARQLRAVTGSNSVPVIVYTSPGERGRAVQALAGLNPDVRTVGTRAANAAILALTVLPGTAGAPWTVSGRVRQSGPPGTRRVTVALDDVSLAVRTLDLAQDGDSTFSVRFTPGTGGVLTARLDAADVLAADDMAQVVLRPTPTPLRVTLVGPATASDDPLRRVLAAQPGAVVTSARTLPAAGTADLLVVTGSAPANLPDDVAPVSVWLPTAGTSTSPDAVLGWAAGDPLGSGVAWSDLGRVSRVTVPAWTGASALLTGTAGPLIEVRRTPGHTAVRIALSAASGGWTDSPAFPVLFARLAALARPEAGVQVVPPCGVGLPCALPAGADLQFPDGTVRRGVGESFVPWKAGLYRVGGQPLAVTRLAGDDADLRATDTTSASPAPTAGPDWRSWLGAAWRGLLLLALLAVLAELAVLLRGEPALRRRRWAGLTPPQRRMLVLHAASAVLLLLAVLDVKLPGPATPPRPVAVTPADSPDLAAALEVAAARMPAGTPAQLRVPGDPWTASARVPEVVARLRQQGVAVQIAPAAAPPPLTITAFDTPGAAQPGQAFAAQLVLTAREAGTVRLRLRRGQTPLLDGPVAVQAGLNRLALPLREAVPGLAGYTLNATMDGQPPVQAVSATRIGEPRPVLIIGAAGAARDALARALAVQGLASRAVTPDRLSAADVQASARTVLLDTPAGALPPPLRAALTGRVEAGGHVLIAGAAQAFGPGGYVGTSLEGLSPLSGRVPRDLPRLALALVLDKSGSMNETVGGGVTKLDLIKSAALNSALLLSPQSEVTVIAFDSSPKIAVPLTRATDTAVIRAQISRIEAEGGTVVKRALDAALKELQKSGASRKHLILLTDGVDGGIFSPDEYRRQIRRMRATGITLSTVSVGSGMHVPLMRSMAGWGEGRFAQAQDWRDVPSLMARDTLNLGESAVRTGAFAAQWPAGPSFTAGQYTRTTLKPGATPLGVVGSGPDADPLAATWRVGLGSVTALALHPTAAGSGVGAWRDFPARLAPLIRGTPLPGVEAARVTVTRDGADLVVTAPTSRVTLDTPVGAWPVALQGSAGRTYTARLYAPPPGGYSAPDAAAGLPTVTRDVASLGLTGPPSGGRGAPGWALRSAWPVLAILAVLAFLTGLALRYLPALGESTATRA</sequence>
<dbReference type="InterPro" id="IPR024163">
    <property type="entry name" value="Aerotolerance_reg_N"/>
</dbReference>
<dbReference type="PANTHER" id="PTHR37464">
    <property type="entry name" value="BLL2463 PROTEIN"/>
    <property type="match status" value="1"/>
</dbReference>
<evidence type="ECO:0000313" key="4">
    <source>
        <dbReference type="Proteomes" id="UP001595803"/>
    </source>
</evidence>
<dbReference type="InterPro" id="IPR029062">
    <property type="entry name" value="Class_I_gatase-like"/>
</dbReference>
<name>A0ABV7ZEY8_9DEIO</name>
<dbReference type="Gene3D" id="3.40.50.410">
    <property type="entry name" value="von Willebrand factor, type A domain"/>
    <property type="match status" value="1"/>
</dbReference>
<dbReference type="InterPro" id="IPR036465">
    <property type="entry name" value="vWFA_dom_sf"/>
</dbReference>
<dbReference type="EMBL" id="JBHRZG010000024">
    <property type="protein sequence ID" value="MFC3835222.1"/>
    <property type="molecule type" value="Genomic_DNA"/>
</dbReference>
<dbReference type="PANTHER" id="PTHR37464:SF1">
    <property type="entry name" value="BLL2463 PROTEIN"/>
    <property type="match status" value="1"/>
</dbReference>
<proteinExistence type="predicted"/>
<evidence type="ECO:0000259" key="2">
    <source>
        <dbReference type="PROSITE" id="PS50234"/>
    </source>
</evidence>
<reference evidence="4" key="1">
    <citation type="journal article" date="2019" name="Int. J. Syst. Evol. Microbiol.">
        <title>The Global Catalogue of Microorganisms (GCM) 10K type strain sequencing project: providing services to taxonomists for standard genome sequencing and annotation.</title>
        <authorList>
            <consortium name="The Broad Institute Genomics Platform"/>
            <consortium name="The Broad Institute Genome Sequencing Center for Infectious Disease"/>
            <person name="Wu L."/>
            <person name="Ma J."/>
        </authorList>
    </citation>
    <scope>NUCLEOTIDE SEQUENCE [LARGE SCALE GENOMIC DNA]</scope>
    <source>
        <strain evidence="4">CCTCC AB 2017081</strain>
    </source>
</reference>
<keyword evidence="1" id="KW-0472">Membrane</keyword>
<accession>A0ABV7ZEY8</accession>
<dbReference type="Pfam" id="PF07584">
    <property type="entry name" value="BatA"/>
    <property type="match status" value="1"/>
</dbReference>
<dbReference type="PROSITE" id="PS50234">
    <property type="entry name" value="VWFA"/>
    <property type="match status" value="1"/>
</dbReference>
<gene>
    <name evidence="3" type="ORF">ACFOSB_20365</name>
</gene>
<dbReference type="SUPFAM" id="SSF53300">
    <property type="entry name" value="vWA-like"/>
    <property type="match status" value="1"/>
</dbReference>
<feature type="domain" description="VWFA" evidence="2">
    <location>
        <begin position="901"/>
        <end position="1077"/>
    </location>
</feature>
<keyword evidence="1" id="KW-0812">Transmembrane</keyword>
<keyword evidence="1" id="KW-1133">Transmembrane helix</keyword>
<dbReference type="SUPFAM" id="SSF52317">
    <property type="entry name" value="Class I glutamine amidotransferase-like"/>
    <property type="match status" value="1"/>
</dbReference>
<dbReference type="SMART" id="SM00327">
    <property type="entry name" value="VWA"/>
    <property type="match status" value="1"/>
</dbReference>
<feature type="transmembrane region" description="Helical" evidence="1">
    <location>
        <begin position="600"/>
        <end position="618"/>
    </location>
</feature>
<dbReference type="InterPro" id="IPR002035">
    <property type="entry name" value="VWF_A"/>
</dbReference>
<dbReference type="Pfam" id="PF00092">
    <property type="entry name" value="VWA"/>
    <property type="match status" value="1"/>
</dbReference>
<feature type="transmembrane region" description="Helical" evidence="1">
    <location>
        <begin position="558"/>
        <end position="579"/>
    </location>
</feature>
<organism evidence="3 4">
    <name type="scientific">Deinococcus rufus</name>
    <dbReference type="NCBI Taxonomy" id="2136097"/>
    <lineage>
        <taxon>Bacteria</taxon>
        <taxon>Thermotogati</taxon>
        <taxon>Deinococcota</taxon>
        <taxon>Deinococci</taxon>
        <taxon>Deinococcales</taxon>
        <taxon>Deinococcaceae</taxon>
        <taxon>Deinococcus</taxon>
    </lineage>
</organism>
<evidence type="ECO:0000256" key="1">
    <source>
        <dbReference type="SAM" id="Phobius"/>
    </source>
</evidence>
<comment type="caution">
    <text evidence="3">The sequence shown here is derived from an EMBL/GenBank/DDBJ whole genome shotgun (WGS) entry which is preliminary data.</text>
</comment>
<feature type="transmembrane region" description="Helical" evidence="1">
    <location>
        <begin position="54"/>
        <end position="75"/>
    </location>
</feature>
<dbReference type="RefSeq" id="WP_322471917.1">
    <property type="nucleotide sequence ID" value="NZ_JBHRZG010000024.1"/>
</dbReference>
<dbReference type="Proteomes" id="UP001595803">
    <property type="component" value="Unassembled WGS sequence"/>
</dbReference>